<dbReference type="GO" id="GO:0031982">
    <property type="term" value="C:vesicle"/>
    <property type="evidence" value="ECO:0007669"/>
    <property type="project" value="TreeGrafter"/>
</dbReference>
<sequence>MQQFRGTTMKAACIFLVAIALISSLATTGAVADGIESSPRVITCRRGELPTKLAMVCWKAIFEVPFCVFEIVKVYEGGSVFDIGKPCCRAFVDLSDDCRIEVFQHSKFFPVIEGFCKAVIGAGPIGGGGGVVRAPPPHHHHHHHSG</sequence>
<dbReference type="PANTHER" id="PTHR31181:SF67">
    <property type="entry name" value="PROLAMIN-LIKE PROTEIN (DUF1278)"/>
    <property type="match status" value="1"/>
</dbReference>
<organism evidence="4 5">
    <name type="scientific">Linum trigynum</name>
    <dbReference type="NCBI Taxonomy" id="586398"/>
    <lineage>
        <taxon>Eukaryota</taxon>
        <taxon>Viridiplantae</taxon>
        <taxon>Streptophyta</taxon>
        <taxon>Embryophyta</taxon>
        <taxon>Tracheophyta</taxon>
        <taxon>Spermatophyta</taxon>
        <taxon>Magnoliopsida</taxon>
        <taxon>eudicotyledons</taxon>
        <taxon>Gunneridae</taxon>
        <taxon>Pentapetalae</taxon>
        <taxon>rosids</taxon>
        <taxon>fabids</taxon>
        <taxon>Malpighiales</taxon>
        <taxon>Linaceae</taxon>
        <taxon>Linum</taxon>
    </lineage>
</organism>
<proteinExistence type="predicted"/>
<evidence type="ECO:0000256" key="1">
    <source>
        <dbReference type="ARBA" id="ARBA00022729"/>
    </source>
</evidence>
<dbReference type="GO" id="GO:0009567">
    <property type="term" value="P:double fertilization forming a zygote and endosperm"/>
    <property type="evidence" value="ECO:0007669"/>
    <property type="project" value="TreeGrafter"/>
</dbReference>
<protein>
    <recommendedName>
        <fullName evidence="3">Prolamin-like domain-containing protein</fullName>
    </recommendedName>
</protein>
<dbReference type="InterPro" id="IPR008502">
    <property type="entry name" value="Prolamin-like"/>
</dbReference>
<dbReference type="AlphaFoldDB" id="A0AAV2G461"/>
<evidence type="ECO:0000313" key="5">
    <source>
        <dbReference type="Proteomes" id="UP001497516"/>
    </source>
</evidence>
<accession>A0AAV2G461</accession>
<evidence type="ECO:0000256" key="2">
    <source>
        <dbReference type="SAM" id="SignalP"/>
    </source>
</evidence>
<evidence type="ECO:0000313" key="4">
    <source>
        <dbReference type="EMBL" id="CAL1404560.1"/>
    </source>
</evidence>
<dbReference type="EMBL" id="OZ034820">
    <property type="protein sequence ID" value="CAL1404560.1"/>
    <property type="molecule type" value="Genomic_DNA"/>
</dbReference>
<dbReference type="GO" id="GO:0005576">
    <property type="term" value="C:extracellular region"/>
    <property type="evidence" value="ECO:0007669"/>
    <property type="project" value="TreeGrafter"/>
</dbReference>
<reference evidence="4 5" key="1">
    <citation type="submission" date="2024-04" db="EMBL/GenBank/DDBJ databases">
        <authorList>
            <person name="Fracassetti M."/>
        </authorList>
    </citation>
    <scope>NUCLEOTIDE SEQUENCE [LARGE SCALE GENOMIC DNA]</scope>
</reference>
<keyword evidence="1 2" id="KW-0732">Signal</keyword>
<gene>
    <name evidence="4" type="ORF">LTRI10_LOCUS44403</name>
</gene>
<dbReference type="Pfam" id="PF05617">
    <property type="entry name" value="Prolamin_like"/>
    <property type="match status" value="1"/>
</dbReference>
<dbReference type="GO" id="GO:2000008">
    <property type="term" value="P:regulation of protein localization to cell surface"/>
    <property type="evidence" value="ECO:0007669"/>
    <property type="project" value="TreeGrafter"/>
</dbReference>
<feature type="signal peptide" evidence="2">
    <location>
        <begin position="1"/>
        <end position="32"/>
    </location>
</feature>
<dbReference type="GO" id="GO:0080155">
    <property type="term" value="P:regulation of double fertilization forming a zygote and endosperm"/>
    <property type="evidence" value="ECO:0007669"/>
    <property type="project" value="TreeGrafter"/>
</dbReference>
<feature type="domain" description="Prolamin-like" evidence="3">
    <location>
        <begin position="57"/>
        <end position="114"/>
    </location>
</feature>
<evidence type="ECO:0000259" key="3">
    <source>
        <dbReference type="Pfam" id="PF05617"/>
    </source>
</evidence>
<dbReference type="Proteomes" id="UP001497516">
    <property type="component" value="Chromosome 7"/>
</dbReference>
<keyword evidence="5" id="KW-1185">Reference proteome</keyword>
<feature type="chain" id="PRO_5043830702" description="Prolamin-like domain-containing protein" evidence="2">
    <location>
        <begin position="33"/>
        <end position="146"/>
    </location>
</feature>
<dbReference type="PANTHER" id="PTHR31181">
    <property type="entry name" value="EGG CELL-SECRETED PROTEIN 1.4"/>
    <property type="match status" value="1"/>
</dbReference>
<name>A0AAV2G461_9ROSI</name>